<dbReference type="AlphaFoldDB" id="A0A239CP71"/>
<name>A0A239CP71_9FLAO</name>
<gene>
    <name evidence="1" type="ORF">SAMN06265376_108104</name>
</gene>
<dbReference type="OrthoDB" id="1446107at2"/>
<proteinExistence type="predicted"/>
<sequence>MNIVLKDNIEVSIRELHQWGTYNGLLEGLPTDASNKRTIETVIKRAQEMSFLNDYYLIEPEQTPIKINRPYRFGTPMSLPSTVCIAELWHHQPARNEDMHASSLLVIWFQETYCFPIEDDILEKFKTIDWGKHAYDFEY</sequence>
<evidence type="ECO:0000313" key="1">
    <source>
        <dbReference type="EMBL" id="SNS21662.1"/>
    </source>
</evidence>
<reference evidence="1 2" key="1">
    <citation type="submission" date="2017-06" db="EMBL/GenBank/DDBJ databases">
        <authorList>
            <person name="Kim H.J."/>
            <person name="Triplett B.A."/>
        </authorList>
    </citation>
    <scope>NUCLEOTIDE SEQUENCE [LARGE SCALE GENOMIC DNA]</scope>
    <source>
        <strain evidence="1 2">DSM 25597</strain>
    </source>
</reference>
<protein>
    <submittedName>
        <fullName evidence="1">Uncharacterized protein</fullName>
    </submittedName>
</protein>
<keyword evidence="2" id="KW-1185">Reference proteome</keyword>
<dbReference type="RefSeq" id="WP_089373387.1">
    <property type="nucleotide sequence ID" value="NZ_BMEP01000009.1"/>
</dbReference>
<dbReference type="Proteomes" id="UP000198379">
    <property type="component" value="Unassembled WGS sequence"/>
</dbReference>
<accession>A0A239CP71</accession>
<dbReference type="EMBL" id="FZNY01000008">
    <property type="protein sequence ID" value="SNS21662.1"/>
    <property type="molecule type" value="Genomic_DNA"/>
</dbReference>
<organism evidence="1 2">
    <name type="scientific">Dokdonia pacifica</name>
    <dbReference type="NCBI Taxonomy" id="1627892"/>
    <lineage>
        <taxon>Bacteria</taxon>
        <taxon>Pseudomonadati</taxon>
        <taxon>Bacteroidota</taxon>
        <taxon>Flavobacteriia</taxon>
        <taxon>Flavobacteriales</taxon>
        <taxon>Flavobacteriaceae</taxon>
        <taxon>Dokdonia</taxon>
    </lineage>
</organism>
<evidence type="ECO:0000313" key="2">
    <source>
        <dbReference type="Proteomes" id="UP000198379"/>
    </source>
</evidence>